<evidence type="ECO:0000313" key="3">
    <source>
        <dbReference type="Proteomes" id="UP000009154"/>
    </source>
</evidence>
<dbReference type="AlphaFoldDB" id="H6MR21"/>
<gene>
    <name evidence="2" type="ordered locus">GPOL_c39140</name>
</gene>
<feature type="signal peptide" evidence="1">
    <location>
        <begin position="1"/>
        <end position="35"/>
    </location>
</feature>
<keyword evidence="3" id="KW-1185">Reference proteome</keyword>
<evidence type="ECO:0000313" key="2">
    <source>
        <dbReference type="EMBL" id="AFA74925.1"/>
    </source>
</evidence>
<protein>
    <recommendedName>
        <fullName evidence="4">Secreted protein</fullName>
    </recommendedName>
</protein>
<organism evidence="2 3">
    <name type="scientific">Gordonia polyisoprenivorans (strain DSM 44266 / VH2)</name>
    <dbReference type="NCBI Taxonomy" id="1112204"/>
    <lineage>
        <taxon>Bacteria</taxon>
        <taxon>Bacillati</taxon>
        <taxon>Actinomycetota</taxon>
        <taxon>Actinomycetes</taxon>
        <taxon>Mycobacteriales</taxon>
        <taxon>Gordoniaceae</taxon>
        <taxon>Gordonia</taxon>
    </lineage>
</organism>
<reference evidence="2 3" key="1">
    <citation type="journal article" date="2012" name="Appl. Environ. Microbiol.">
        <title>Involvement of two latex-clearing proteins during rubber degradation and insights into the subsequent degradation pathway revealed by the genome sequence of Gordonia polyisoprenivorans strain VH2.</title>
        <authorList>
            <person name="Hiessl S."/>
            <person name="Schuldes J."/>
            <person name="Thurmer A."/>
            <person name="Halbsguth T."/>
            <person name="Broker D."/>
            <person name="Angelov A."/>
            <person name="Liebl W."/>
            <person name="Daniel R."/>
            <person name="Steinbuchel A."/>
        </authorList>
    </citation>
    <scope>NUCLEOTIDE SEQUENCE [LARGE SCALE GENOMIC DNA]</scope>
    <source>
        <strain evidence="3">DSM 44266 / VH2</strain>
    </source>
</reference>
<feature type="chain" id="PRO_5003605278" description="Secreted protein" evidence="1">
    <location>
        <begin position="36"/>
        <end position="161"/>
    </location>
</feature>
<name>H6MR21_GORPV</name>
<evidence type="ECO:0008006" key="4">
    <source>
        <dbReference type="Google" id="ProtNLM"/>
    </source>
</evidence>
<keyword evidence="1" id="KW-0732">Signal</keyword>
<dbReference type="EMBL" id="CP003119">
    <property type="protein sequence ID" value="AFA74925.1"/>
    <property type="molecule type" value="Genomic_DNA"/>
</dbReference>
<accession>H6MR21</accession>
<dbReference type="HOGENOM" id="CLU_1641368_0_0_11"/>
<dbReference type="STRING" id="1112204.GPOL_c39140"/>
<dbReference type="Proteomes" id="UP000009154">
    <property type="component" value="Chromosome"/>
</dbReference>
<dbReference type="KEGG" id="gpo:GPOL_c39140"/>
<evidence type="ECO:0000256" key="1">
    <source>
        <dbReference type="SAM" id="SignalP"/>
    </source>
</evidence>
<sequence length="161" mass="15930">MARSIPGAARVSAPVLVTAAVVVASSTVGLAPAQAAPATRFCAMTYVNPNLADLGLLRSTSSVTVASAGSGTVSLTVTTPPPLLGFDQRVRVSWTNTAPGGGSGDASSGWTRIGAFGGSSTVARIETGSGRVAFDVTVDTLGALVRYTSSGACRGELSVNG</sequence>
<proteinExistence type="predicted"/>